<dbReference type="SUPFAM" id="SSF51101">
    <property type="entry name" value="Mannose-binding lectins"/>
    <property type="match status" value="1"/>
</dbReference>
<feature type="domain" description="Jacalin-type lectin" evidence="4">
    <location>
        <begin position="43"/>
        <end position="177"/>
    </location>
</feature>
<evidence type="ECO:0000313" key="6">
    <source>
        <dbReference type="Proteomes" id="UP001153269"/>
    </source>
</evidence>
<keyword evidence="2" id="KW-0430">Lectin</keyword>
<dbReference type="SMART" id="SM00915">
    <property type="entry name" value="Jacalin"/>
    <property type="match status" value="1"/>
</dbReference>
<evidence type="ECO:0000256" key="3">
    <source>
        <dbReference type="SAM" id="SignalP"/>
    </source>
</evidence>
<keyword evidence="1 3" id="KW-0732">Signal</keyword>
<dbReference type="PROSITE" id="PS51752">
    <property type="entry name" value="JACALIN_LECTIN"/>
    <property type="match status" value="1"/>
</dbReference>
<dbReference type="InterPro" id="IPR052321">
    <property type="entry name" value="PolyBind_ProtTraffic"/>
</dbReference>
<feature type="chain" id="PRO_5040316420" description="Jacalin-type lectin domain-containing protein" evidence="3">
    <location>
        <begin position="37"/>
        <end position="184"/>
    </location>
</feature>
<protein>
    <recommendedName>
        <fullName evidence="4">Jacalin-type lectin domain-containing protein</fullName>
    </recommendedName>
</protein>
<proteinExistence type="predicted"/>
<keyword evidence="6" id="KW-1185">Reference proteome</keyword>
<dbReference type="GO" id="GO:0030246">
    <property type="term" value="F:carbohydrate binding"/>
    <property type="evidence" value="ECO:0007669"/>
    <property type="project" value="UniProtKB-KW"/>
</dbReference>
<reference evidence="5" key="1">
    <citation type="submission" date="2020-03" db="EMBL/GenBank/DDBJ databases">
        <authorList>
            <person name="Weist P."/>
        </authorList>
    </citation>
    <scope>NUCLEOTIDE SEQUENCE</scope>
</reference>
<name>A0A9N7Y8H4_PLEPL</name>
<dbReference type="Proteomes" id="UP001153269">
    <property type="component" value="Unassembled WGS sequence"/>
</dbReference>
<gene>
    <name evidence="5" type="ORF">PLEPLA_LOCUS4433</name>
</gene>
<dbReference type="InterPro" id="IPR001229">
    <property type="entry name" value="Jacalin-like_lectin_dom"/>
</dbReference>
<evidence type="ECO:0000313" key="5">
    <source>
        <dbReference type="EMBL" id="CAB1416642.1"/>
    </source>
</evidence>
<sequence>MTIFHDDGPATSSAHTGTRRMLSLLFFVGLFASCLVKPNTADYSYSGSIGGTGIAFSSSGKGRITGIRVWEVPSQYITGIQVRHQYIWSKVFGRVYGAVLEMSLFDGEGFVQVSGKYHSNYIYQLIFITSRGRSMRAGQPNQKSFNFYPTHPESELRILSGRHNSNGITALGAHWATGFNSTSE</sequence>
<dbReference type="AlphaFoldDB" id="A0A9N7Y8H4"/>
<dbReference type="Pfam" id="PF01419">
    <property type="entry name" value="Jacalin"/>
    <property type="match status" value="1"/>
</dbReference>
<comment type="caution">
    <text evidence="5">The sequence shown here is derived from an EMBL/GenBank/DDBJ whole genome shotgun (WGS) entry which is preliminary data.</text>
</comment>
<dbReference type="PANTHER" id="PTHR33589:SF3">
    <property type="entry name" value="ZYMOGEN GRANULE MEMBRANE PROTEIN 16-LIKE"/>
    <property type="match status" value="1"/>
</dbReference>
<evidence type="ECO:0000259" key="4">
    <source>
        <dbReference type="PROSITE" id="PS51752"/>
    </source>
</evidence>
<evidence type="ECO:0000256" key="2">
    <source>
        <dbReference type="ARBA" id="ARBA00022734"/>
    </source>
</evidence>
<accession>A0A9N7Y8H4</accession>
<dbReference type="EMBL" id="CADEAL010000222">
    <property type="protein sequence ID" value="CAB1416642.1"/>
    <property type="molecule type" value="Genomic_DNA"/>
</dbReference>
<evidence type="ECO:0000256" key="1">
    <source>
        <dbReference type="ARBA" id="ARBA00022729"/>
    </source>
</evidence>
<dbReference type="PANTHER" id="PTHR33589">
    <property type="entry name" value="OS11G0524900 PROTEIN"/>
    <property type="match status" value="1"/>
</dbReference>
<organism evidence="5 6">
    <name type="scientific">Pleuronectes platessa</name>
    <name type="common">European plaice</name>
    <dbReference type="NCBI Taxonomy" id="8262"/>
    <lineage>
        <taxon>Eukaryota</taxon>
        <taxon>Metazoa</taxon>
        <taxon>Chordata</taxon>
        <taxon>Craniata</taxon>
        <taxon>Vertebrata</taxon>
        <taxon>Euteleostomi</taxon>
        <taxon>Actinopterygii</taxon>
        <taxon>Neopterygii</taxon>
        <taxon>Teleostei</taxon>
        <taxon>Neoteleostei</taxon>
        <taxon>Acanthomorphata</taxon>
        <taxon>Carangaria</taxon>
        <taxon>Pleuronectiformes</taxon>
        <taxon>Pleuronectoidei</taxon>
        <taxon>Pleuronectidae</taxon>
        <taxon>Pleuronectes</taxon>
    </lineage>
</organism>
<feature type="signal peptide" evidence="3">
    <location>
        <begin position="1"/>
        <end position="36"/>
    </location>
</feature>
<dbReference type="InterPro" id="IPR036404">
    <property type="entry name" value="Jacalin-like_lectin_dom_sf"/>
</dbReference>
<dbReference type="Gene3D" id="2.100.10.30">
    <property type="entry name" value="Jacalin-like lectin domain"/>
    <property type="match status" value="1"/>
</dbReference>